<dbReference type="GO" id="GO:0006935">
    <property type="term" value="P:chemotaxis"/>
    <property type="evidence" value="ECO:0007669"/>
    <property type="project" value="InterPro"/>
</dbReference>
<dbReference type="OrthoDB" id="9794382at2"/>
<dbReference type="Gene3D" id="2.40.50.180">
    <property type="entry name" value="CheA-289, Domain 4"/>
    <property type="match status" value="1"/>
</dbReference>
<dbReference type="GO" id="GO:0007165">
    <property type="term" value="P:signal transduction"/>
    <property type="evidence" value="ECO:0007669"/>
    <property type="project" value="InterPro"/>
</dbReference>
<dbReference type="InterPro" id="IPR002545">
    <property type="entry name" value="CheW-lke_dom"/>
</dbReference>
<dbReference type="EMBL" id="CP022163">
    <property type="protein sequence ID" value="ATB30262.1"/>
    <property type="molecule type" value="Genomic_DNA"/>
</dbReference>
<dbReference type="Gene3D" id="2.30.30.40">
    <property type="entry name" value="SH3 Domains"/>
    <property type="match status" value="1"/>
</dbReference>
<dbReference type="RefSeq" id="WP_095978727.1">
    <property type="nucleotide sequence ID" value="NZ_CP022163.1"/>
</dbReference>
<dbReference type="SMART" id="SM00260">
    <property type="entry name" value="CheW"/>
    <property type="match status" value="1"/>
</dbReference>
<dbReference type="InterPro" id="IPR039315">
    <property type="entry name" value="CheW"/>
</dbReference>
<reference evidence="2 3" key="1">
    <citation type="submission" date="2017-06" db="EMBL/GenBank/DDBJ databases">
        <authorList>
            <person name="Kim H.J."/>
            <person name="Triplett B.A."/>
        </authorList>
    </citation>
    <scope>NUCLEOTIDE SEQUENCE [LARGE SCALE GENOMIC DNA]</scope>
    <source>
        <strain evidence="2 3">DSM 14713</strain>
    </source>
</reference>
<dbReference type="AlphaFoldDB" id="A0A250IGH8"/>
<evidence type="ECO:0000313" key="3">
    <source>
        <dbReference type="Proteomes" id="UP000217289"/>
    </source>
</evidence>
<evidence type="ECO:0000259" key="1">
    <source>
        <dbReference type="PROSITE" id="PS50851"/>
    </source>
</evidence>
<organism evidence="2 3">
    <name type="scientific">Melittangium boletus DSM 14713</name>
    <dbReference type="NCBI Taxonomy" id="1294270"/>
    <lineage>
        <taxon>Bacteria</taxon>
        <taxon>Pseudomonadati</taxon>
        <taxon>Myxococcota</taxon>
        <taxon>Myxococcia</taxon>
        <taxon>Myxococcales</taxon>
        <taxon>Cystobacterineae</taxon>
        <taxon>Archangiaceae</taxon>
        <taxon>Melittangium</taxon>
    </lineage>
</organism>
<dbReference type="SUPFAM" id="SSF50341">
    <property type="entry name" value="CheW-like"/>
    <property type="match status" value="1"/>
</dbReference>
<dbReference type="InterPro" id="IPR036061">
    <property type="entry name" value="CheW-like_dom_sf"/>
</dbReference>
<dbReference type="KEGG" id="mbd:MEBOL_003722"/>
<dbReference type="Proteomes" id="UP000217289">
    <property type="component" value="Chromosome"/>
</dbReference>
<proteinExistence type="predicted"/>
<keyword evidence="3" id="KW-1185">Reference proteome</keyword>
<dbReference type="PANTHER" id="PTHR22617">
    <property type="entry name" value="CHEMOTAXIS SENSOR HISTIDINE KINASE-RELATED"/>
    <property type="match status" value="1"/>
</dbReference>
<dbReference type="GO" id="GO:0005829">
    <property type="term" value="C:cytosol"/>
    <property type="evidence" value="ECO:0007669"/>
    <property type="project" value="TreeGrafter"/>
</dbReference>
<dbReference type="PROSITE" id="PS50851">
    <property type="entry name" value="CHEW"/>
    <property type="match status" value="1"/>
</dbReference>
<evidence type="ECO:0000313" key="2">
    <source>
        <dbReference type="EMBL" id="ATB30262.1"/>
    </source>
</evidence>
<dbReference type="Pfam" id="PF01584">
    <property type="entry name" value="CheW"/>
    <property type="match status" value="1"/>
</dbReference>
<name>A0A250IGH8_9BACT</name>
<gene>
    <name evidence="2" type="ORF">MEBOL_003722</name>
</gene>
<dbReference type="PANTHER" id="PTHR22617:SF23">
    <property type="entry name" value="CHEMOTAXIS PROTEIN CHEW"/>
    <property type="match status" value="1"/>
</dbReference>
<accession>A0A250IGH8</accession>
<feature type="domain" description="CheW-like" evidence="1">
    <location>
        <begin position="2"/>
        <end position="133"/>
    </location>
</feature>
<protein>
    <recommendedName>
        <fullName evidence="1">CheW-like domain-containing protein</fullName>
    </recommendedName>
</protein>
<sequence>MNEALVRVHTGRQRWLVRVADLQEVVPMMSLGRVEGQDGACRGVLNLRGELVPVFDGAGRDAPLEPSRLILVLRERAGTRVGLIVDEAHDVLLLPEERLTPRPVGGGRPRRMALVDEEFFTVLEPDEVAAHGG</sequence>